<organism evidence="9 10">
    <name type="scientific">Bacillus weihaiensis</name>
    <dbReference type="NCBI Taxonomy" id="1547283"/>
    <lineage>
        <taxon>Bacteria</taxon>
        <taxon>Bacillati</taxon>
        <taxon>Bacillota</taxon>
        <taxon>Bacilli</taxon>
        <taxon>Bacillales</taxon>
        <taxon>Bacillaceae</taxon>
        <taxon>Bacillus</taxon>
    </lineage>
</organism>
<dbReference type="NCBIfam" id="TIGR03426">
    <property type="entry name" value="shape_MreD"/>
    <property type="match status" value="1"/>
</dbReference>
<dbReference type="OrthoDB" id="1653857at2"/>
<comment type="subcellular location">
    <subcellularLocation>
        <location evidence="1">Cell membrane</location>
        <topology evidence="1">Multi-pass membrane protein</topology>
    </subcellularLocation>
</comment>
<dbReference type="EMBL" id="CP016020">
    <property type="protein sequence ID" value="APH04232.1"/>
    <property type="molecule type" value="Genomic_DNA"/>
</dbReference>
<name>A0A1L3MPJ7_9BACI</name>
<evidence type="ECO:0000313" key="9">
    <source>
        <dbReference type="EMBL" id="APH04232.1"/>
    </source>
</evidence>
<dbReference type="STRING" id="1547283.A9C19_05460"/>
<feature type="transmembrane region" description="Helical" evidence="8">
    <location>
        <begin position="33"/>
        <end position="51"/>
    </location>
</feature>
<evidence type="ECO:0000313" key="10">
    <source>
        <dbReference type="Proteomes" id="UP000181936"/>
    </source>
</evidence>
<evidence type="ECO:0000256" key="3">
    <source>
        <dbReference type="ARBA" id="ARBA00022475"/>
    </source>
</evidence>
<gene>
    <name evidence="9" type="ORF">A9C19_05460</name>
</gene>
<feature type="transmembrane region" description="Helical" evidence="8">
    <location>
        <begin position="100"/>
        <end position="119"/>
    </location>
</feature>
<keyword evidence="4 8" id="KW-0812">Transmembrane</keyword>
<evidence type="ECO:0000256" key="4">
    <source>
        <dbReference type="ARBA" id="ARBA00022692"/>
    </source>
</evidence>
<dbReference type="Pfam" id="PF04093">
    <property type="entry name" value="MreD"/>
    <property type="match status" value="1"/>
</dbReference>
<keyword evidence="10" id="KW-1185">Reference proteome</keyword>
<dbReference type="KEGG" id="bwh:A9C19_05460"/>
<keyword evidence="6 8" id="KW-1133">Transmembrane helix</keyword>
<keyword evidence="3" id="KW-1003">Cell membrane</keyword>
<keyword evidence="7 8" id="KW-0472">Membrane</keyword>
<dbReference type="RefSeq" id="WP_072579025.1">
    <property type="nucleotide sequence ID" value="NZ_CP016020.1"/>
</dbReference>
<evidence type="ECO:0000256" key="7">
    <source>
        <dbReference type="ARBA" id="ARBA00023136"/>
    </source>
</evidence>
<feature type="transmembrane region" description="Helical" evidence="8">
    <location>
        <begin position="58"/>
        <end position="80"/>
    </location>
</feature>
<reference evidence="9 10" key="1">
    <citation type="journal article" date="2016" name="Sci. Rep.">
        <title>Complete genome sequence and transcriptomic analysis of a novel marine strain Bacillus weihaiensis reveals the mechanism of brown algae degradation.</title>
        <authorList>
            <person name="Zhu Y."/>
            <person name="Chen P."/>
            <person name="Bao Y."/>
            <person name="Men Y."/>
            <person name="Zeng Y."/>
            <person name="Yang J."/>
            <person name="Sun J."/>
            <person name="Sun Y."/>
        </authorList>
    </citation>
    <scope>NUCLEOTIDE SEQUENCE [LARGE SCALE GENOMIC DNA]</scope>
    <source>
        <strain evidence="9 10">Alg07</strain>
    </source>
</reference>
<sequence length="172" mass="19811">MRRFLLPFLVFFAFISESTFAHLVQFPFATEDHLFVPRFVLIVVIFITVYLNRTQGMLFGFFFGLLHDIVYIEVVGIYLFPYAMIAYLISKAMKVIHGHVLIVLLLIVLAISVLEFYVYGVNLATGVTSMKAYDFTMYRLLPTLALNTLVALLFVFPFRGFLTKLKQAELED</sequence>
<feature type="transmembrane region" description="Helical" evidence="8">
    <location>
        <begin position="140"/>
        <end position="162"/>
    </location>
</feature>
<evidence type="ECO:0000256" key="2">
    <source>
        <dbReference type="ARBA" id="ARBA00007776"/>
    </source>
</evidence>
<evidence type="ECO:0000256" key="6">
    <source>
        <dbReference type="ARBA" id="ARBA00022989"/>
    </source>
</evidence>
<dbReference type="InterPro" id="IPR007227">
    <property type="entry name" value="Cell_shape_determining_MreD"/>
</dbReference>
<dbReference type="GO" id="GO:0005886">
    <property type="term" value="C:plasma membrane"/>
    <property type="evidence" value="ECO:0007669"/>
    <property type="project" value="UniProtKB-SubCell"/>
</dbReference>
<accession>A0A1L3MPJ7</accession>
<dbReference type="AlphaFoldDB" id="A0A1L3MPJ7"/>
<evidence type="ECO:0000256" key="8">
    <source>
        <dbReference type="SAM" id="Phobius"/>
    </source>
</evidence>
<evidence type="ECO:0000256" key="1">
    <source>
        <dbReference type="ARBA" id="ARBA00004651"/>
    </source>
</evidence>
<dbReference type="Proteomes" id="UP000181936">
    <property type="component" value="Chromosome"/>
</dbReference>
<evidence type="ECO:0000256" key="5">
    <source>
        <dbReference type="ARBA" id="ARBA00022960"/>
    </source>
</evidence>
<protein>
    <submittedName>
        <fullName evidence="9">Rod shape-determining protein MreD</fullName>
    </submittedName>
</protein>
<keyword evidence="5" id="KW-0133">Cell shape</keyword>
<dbReference type="GO" id="GO:0008360">
    <property type="term" value="P:regulation of cell shape"/>
    <property type="evidence" value="ECO:0007669"/>
    <property type="project" value="UniProtKB-KW"/>
</dbReference>
<comment type="similarity">
    <text evidence="2">Belongs to the MreD family.</text>
</comment>
<proteinExistence type="inferred from homology"/>